<dbReference type="InterPro" id="IPR000477">
    <property type="entry name" value="RT_dom"/>
</dbReference>
<proteinExistence type="predicted"/>
<name>A0A183GRS7_HELPZ</name>
<gene>
    <name evidence="2" type="ORF">HPBE_LOCUS25396</name>
</gene>
<protein>
    <submittedName>
        <fullName evidence="4">Reverse transcriptase domain-containing protein</fullName>
    </submittedName>
</protein>
<organism evidence="3 4">
    <name type="scientific">Heligmosomoides polygyrus</name>
    <name type="common">Parasitic roundworm</name>
    <dbReference type="NCBI Taxonomy" id="6339"/>
    <lineage>
        <taxon>Eukaryota</taxon>
        <taxon>Metazoa</taxon>
        <taxon>Ecdysozoa</taxon>
        <taxon>Nematoda</taxon>
        <taxon>Chromadorea</taxon>
        <taxon>Rhabditida</taxon>
        <taxon>Rhabditina</taxon>
        <taxon>Rhabditomorpha</taxon>
        <taxon>Strongyloidea</taxon>
        <taxon>Heligmosomidae</taxon>
        <taxon>Heligmosomoides</taxon>
    </lineage>
</organism>
<accession>A0A183GRS7</accession>
<dbReference type="EMBL" id="UZAH01037839">
    <property type="protein sequence ID" value="VDP51000.1"/>
    <property type="molecule type" value="Genomic_DNA"/>
</dbReference>
<dbReference type="WBParaSite" id="HPBE_0002539701-mRNA-1">
    <property type="protein sequence ID" value="HPBE_0002539701-mRNA-1"/>
    <property type="gene ID" value="HPBE_0002539701"/>
</dbReference>
<feature type="domain" description="Reverse transcriptase" evidence="1">
    <location>
        <begin position="56"/>
        <end position="161"/>
    </location>
</feature>
<sequence length="165" mass="18873">MTSYLIFPACIMRSSMDVRCERVGVVSADLEDPLNAGRWTAMRTSKISEMIRCTIDRKHNNAKLIKVLRKYRLPLCLTFIDLKKAFDSVETEEVIEALLPRPFLPSQYIRALQELCSGFLTKISPFYNDVVIVVERGDRQGDTISPKLFSATLEGAIRELKWKDV</sequence>
<evidence type="ECO:0000313" key="3">
    <source>
        <dbReference type="Proteomes" id="UP000050761"/>
    </source>
</evidence>
<dbReference type="OrthoDB" id="410104at2759"/>
<keyword evidence="3" id="KW-1185">Reference proteome</keyword>
<reference evidence="2 3" key="1">
    <citation type="submission" date="2018-11" db="EMBL/GenBank/DDBJ databases">
        <authorList>
            <consortium name="Pathogen Informatics"/>
        </authorList>
    </citation>
    <scope>NUCLEOTIDE SEQUENCE [LARGE SCALE GENOMIC DNA]</scope>
</reference>
<reference evidence="4" key="2">
    <citation type="submission" date="2019-09" db="UniProtKB">
        <authorList>
            <consortium name="WormBaseParasite"/>
        </authorList>
    </citation>
    <scope>IDENTIFICATION</scope>
</reference>
<evidence type="ECO:0000313" key="4">
    <source>
        <dbReference type="WBParaSite" id="HPBE_0002539701-mRNA-1"/>
    </source>
</evidence>
<dbReference type="AlphaFoldDB" id="A0A183GRS7"/>
<evidence type="ECO:0000259" key="1">
    <source>
        <dbReference type="Pfam" id="PF00078"/>
    </source>
</evidence>
<accession>A0A3P8E785</accession>
<dbReference type="Pfam" id="PF00078">
    <property type="entry name" value="RVT_1"/>
    <property type="match status" value="1"/>
</dbReference>
<evidence type="ECO:0000313" key="2">
    <source>
        <dbReference type="EMBL" id="VDP51000.1"/>
    </source>
</evidence>
<dbReference type="Proteomes" id="UP000050761">
    <property type="component" value="Unassembled WGS sequence"/>
</dbReference>